<evidence type="ECO:0000313" key="3">
    <source>
        <dbReference type="Proteomes" id="UP000603434"/>
    </source>
</evidence>
<dbReference type="Pfam" id="PF01850">
    <property type="entry name" value="PIN"/>
    <property type="match status" value="1"/>
</dbReference>
<dbReference type="Gene3D" id="3.40.50.1010">
    <property type="entry name" value="5'-nuclease"/>
    <property type="match status" value="1"/>
</dbReference>
<proteinExistence type="predicted"/>
<gene>
    <name evidence="2" type="ORF">H8E23_08850</name>
</gene>
<sequence>MNGKVFVDTNILVYSRDASEPEKQHQAMTWMSHLWESRSGRLSFQVLQEYYSTVTSKLQPGMEPQDARDDVLALFAWRPILVDADVIKGAWIIHDRFELSWWDALIVSAAQIGDCSILLTEDLQENQVIGKVRIVNPFIHPPESLPLASMS</sequence>
<dbReference type="CDD" id="cd18692">
    <property type="entry name" value="PIN_VapC-like"/>
    <property type="match status" value="1"/>
</dbReference>
<evidence type="ECO:0000259" key="1">
    <source>
        <dbReference type="Pfam" id="PF01850"/>
    </source>
</evidence>
<evidence type="ECO:0000313" key="2">
    <source>
        <dbReference type="EMBL" id="MBC8361492.1"/>
    </source>
</evidence>
<name>A0A8J6TIV8_9BACT</name>
<dbReference type="SUPFAM" id="SSF88723">
    <property type="entry name" value="PIN domain-like"/>
    <property type="match status" value="1"/>
</dbReference>
<dbReference type="AlphaFoldDB" id="A0A8J6TIV8"/>
<comment type="caution">
    <text evidence="2">The sequence shown here is derived from an EMBL/GenBank/DDBJ whole genome shotgun (WGS) entry which is preliminary data.</text>
</comment>
<protein>
    <submittedName>
        <fullName evidence="2">PIN domain-containing protein</fullName>
    </submittedName>
</protein>
<dbReference type="InterPro" id="IPR002716">
    <property type="entry name" value="PIN_dom"/>
</dbReference>
<dbReference type="EMBL" id="JACNJH010000134">
    <property type="protein sequence ID" value="MBC8361492.1"/>
    <property type="molecule type" value="Genomic_DNA"/>
</dbReference>
<accession>A0A8J6TIV8</accession>
<reference evidence="2 3" key="1">
    <citation type="submission" date="2020-08" db="EMBL/GenBank/DDBJ databases">
        <title>Bridging the membrane lipid divide: bacteria of the FCB group superphylum have the potential to synthesize archaeal ether lipids.</title>
        <authorList>
            <person name="Villanueva L."/>
            <person name="Von Meijenfeldt F.A.B."/>
            <person name="Westbye A.B."/>
            <person name="Yadav S."/>
            <person name="Hopmans E.C."/>
            <person name="Dutilh B.E."/>
            <person name="Sinninghe Damste J.S."/>
        </authorList>
    </citation>
    <scope>NUCLEOTIDE SEQUENCE [LARGE SCALE GENOMIC DNA]</scope>
    <source>
        <strain evidence="2">NIOZ-UU30</strain>
    </source>
</reference>
<feature type="domain" description="PIN" evidence="1">
    <location>
        <begin position="5"/>
        <end position="122"/>
    </location>
</feature>
<dbReference type="InterPro" id="IPR029060">
    <property type="entry name" value="PIN-like_dom_sf"/>
</dbReference>
<dbReference type="Proteomes" id="UP000603434">
    <property type="component" value="Unassembled WGS sequence"/>
</dbReference>
<organism evidence="2 3">
    <name type="scientific">Candidatus Desulfatibia profunda</name>
    <dbReference type="NCBI Taxonomy" id="2841695"/>
    <lineage>
        <taxon>Bacteria</taxon>
        <taxon>Pseudomonadati</taxon>
        <taxon>Thermodesulfobacteriota</taxon>
        <taxon>Desulfobacteria</taxon>
        <taxon>Desulfobacterales</taxon>
        <taxon>Desulfobacterales incertae sedis</taxon>
        <taxon>Candidatus Desulfatibia</taxon>
    </lineage>
</organism>